<dbReference type="EMBL" id="LSDB01000008">
    <property type="protein sequence ID" value="KXB58631.1"/>
    <property type="molecule type" value="Genomic_DNA"/>
</dbReference>
<dbReference type="SMART" id="SM00450">
    <property type="entry name" value="RHOD"/>
    <property type="match status" value="1"/>
</dbReference>
<dbReference type="Proteomes" id="UP000070467">
    <property type="component" value="Unassembled WGS sequence"/>
</dbReference>
<evidence type="ECO:0000259" key="2">
    <source>
        <dbReference type="PROSITE" id="PS50206"/>
    </source>
</evidence>
<dbReference type="PANTHER" id="PTHR43031:SF18">
    <property type="entry name" value="RHODANESE-RELATED SULFURTRANSFERASES"/>
    <property type="match status" value="1"/>
</dbReference>
<evidence type="ECO:0000313" key="4">
    <source>
        <dbReference type="Proteomes" id="UP000070467"/>
    </source>
</evidence>
<keyword evidence="4" id="KW-1185">Reference proteome</keyword>
<dbReference type="PROSITE" id="PS50206">
    <property type="entry name" value="RHODANESE_3"/>
    <property type="match status" value="1"/>
</dbReference>
<dbReference type="PANTHER" id="PTHR43031">
    <property type="entry name" value="FAD-DEPENDENT OXIDOREDUCTASE"/>
    <property type="match status" value="1"/>
</dbReference>
<dbReference type="InterPro" id="IPR050229">
    <property type="entry name" value="GlpE_sulfurtransferase"/>
</dbReference>
<sequence>MYGGIMNYLIFLAIVFLFIIIFLVYNYFKISKAVTKLNYDEFKKNIRNVQLVDVREKDEFMYAHINGARNIPMSQINFKCMSLLKDKPIYLCDKNGTLSPRAALTLRKNGYSDIYMLKNGLQDWKENLKTKK</sequence>
<protein>
    <submittedName>
        <fullName evidence="3">Rhodanese-like protein</fullName>
    </submittedName>
</protein>
<organism evidence="3 4">
    <name type="scientific">Gemelliphila asaccharolytica</name>
    <dbReference type="NCBI Taxonomy" id="502393"/>
    <lineage>
        <taxon>Bacteria</taxon>
        <taxon>Bacillati</taxon>
        <taxon>Bacillota</taxon>
        <taxon>Bacilli</taxon>
        <taxon>Bacillales</taxon>
        <taxon>Gemellaceae</taxon>
        <taxon>Gemelliphila</taxon>
    </lineage>
</organism>
<feature type="transmembrane region" description="Helical" evidence="1">
    <location>
        <begin position="6"/>
        <end position="28"/>
    </location>
</feature>
<keyword evidence="1" id="KW-0472">Membrane</keyword>
<dbReference type="CDD" id="cd00158">
    <property type="entry name" value="RHOD"/>
    <property type="match status" value="1"/>
</dbReference>
<accession>A0ABR5TMT2</accession>
<dbReference type="SUPFAM" id="SSF52821">
    <property type="entry name" value="Rhodanese/Cell cycle control phosphatase"/>
    <property type="match status" value="1"/>
</dbReference>
<reference evidence="3 4" key="1">
    <citation type="submission" date="2016-01" db="EMBL/GenBank/DDBJ databases">
        <authorList>
            <person name="Mitreva M."/>
            <person name="Pepin K.H."/>
            <person name="Mihindukulasuriya K.A."/>
            <person name="Fulton R."/>
            <person name="Fronick C."/>
            <person name="O'Laughlin M."/>
            <person name="Miner T."/>
            <person name="Herter B."/>
            <person name="Rosa B.A."/>
            <person name="Cordes M."/>
            <person name="Tomlinson C."/>
            <person name="Wollam A."/>
            <person name="Palsikar V.B."/>
            <person name="Mardis E.R."/>
            <person name="Wilson R.K."/>
        </authorList>
    </citation>
    <scope>NUCLEOTIDE SEQUENCE [LARGE SCALE GENOMIC DNA]</scope>
    <source>
        <strain evidence="3 4">KA00071</strain>
    </source>
</reference>
<gene>
    <name evidence="3" type="ORF">HMPREF1871_00397</name>
</gene>
<evidence type="ECO:0000313" key="3">
    <source>
        <dbReference type="EMBL" id="KXB58631.1"/>
    </source>
</evidence>
<evidence type="ECO:0000256" key="1">
    <source>
        <dbReference type="SAM" id="Phobius"/>
    </source>
</evidence>
<dbReference type="Gene3D" id="3.40.250.10">
    <property type="entry name" value="Rhodanese-like domain"/>
    <property type="match status" value="1"/>
</dbReference>
<proteinExistence type="predicted"/>
<comment type="caution">
    <text evidence="3">The sequence shown here is derived from an EMBL/GenBank/DDBJ whole genome shotgun (WGS) entry which is preliminary data.</text>
</comment>
<keyword evidence="1" id="KW-1133">Transmembrane helix</keyword>
<keyword evidence="1" id="KW-0812">Transmembrane</keyword>
<dbReference type="Pfam" id="PF00581">
    <property type="entry name" value="Rhodanese"/>
    <property type="match status" value="1"/>
</dbReference>
<feature type="domain" description="Rhodanese" evidence="2">
    <location>
        <begin position="45"/>
        <end position="129"/>
    </location>
</feature>
<dbReference type="InterPro" id="IPR036873">
    <property type="entry name" value="Rhodanese-like_dom_sf"/>
</dbReference>
<dbReference type="InterPro" id="IPR001763">
    <property type="entry name" value="Rhodanese-like_dom"/>
</dbReference>
<name>A0ABR5TMT2_9BACL</name>